<protein>
    <submittedName>
        <fullName evidence="4">MARVEL domain-containing protein</fullName>
    </submittedName>
</protein>
<keyword evidence="1" id="KW-1133">Transmembrane helix</keyword>
<feature type="transmembrane region" description="Helical" evidence="1">
    <location>
        <begin position="12"/>
        <end position="35"/>
    </location>
</feature>
<proteinExistence type="predicted"/>
<gene>
    <name evidence="2" type="ORF">ECPE_LOCUS2808</name>
</gene>
<dbReference type="AlphaFoldDB" id="A0A183A773"/>
<dbReference type="Proteomes" id="UP000272942">
    <property type="component" value="Unassembled WGS sequence"/>
</dbReference>
<sequence length="159" mass="17474">MERTVVPVDRYAIGIVVILAIALLCTVAALVEIGISGIIGASAYRTKEVLEASTAFAALTLFTLALAIIIHAVRMVRGTSHPRLFTVLSLGLICASPGFICFTFNLFYCFSLLYSCVLYDDGFRRETGTILLANLNHLVMLFRMLRGIFRGISKLDEYS</sequence>
<evidence type="ECO:0000313" key="2">
    <source>
        <dbReference type="EMBL" id="VDP67495.1"/>
    </source>
</evidence>
<keyword evidence="1" id="KW-0812">Transmembrane</keyword>
<evidence type="ECO:0000313" key="4">
    <source>
        <dbReference type="WBParaSite" id="ECPE_0000281101-mRNA-1"/>
    </source>
</evidence>
<dbReference type="EMBL" id="UZAN01039871">
    <property type="protein sequence ID" value="VDP67495.1"/>
    <property type="molecule type" value="Genomic_DNA"/>
</dbReference>
<keyword evidence="3" id="KW-1185">Reference proteome</keyword>
<evidence type="ECO:0000313" key="3">
    <source>
        <dbReference type="Proteomes" id="UP000272942"/>
    </source>
</evidence>
<reference evidence="2 3" key="2">
    <citation type="submission" date="2018-11" db="EMBL/GenBank/DDBJ databases">
        <authorList>
            <consortium name="Pathogen Informatics"/>
        </authorList>
    </citation>
    <scope>NUCLEOTIDE SEQUENCE [LARGE SCALE GENOMIC DNA]</scope>
    <source>
        <strain evidence="2 3">Egypt</strain>
    </source>
</reference>
<feature type="transmembrane region" description="Helical" evidence="1">
    <location>
        <begin position="128"/>
        <end position="145"/>
    </location>
</feature>
<reference evidence="4" key="1">
    <citation type="submission" date="2016-06" db="UniProtKB">
        <authorList>
            <consortium name="WormBaseParasite"/>
        </authorList>
    </citation>
    <scope>IDENTIFICATION</scope>
</reference>
<name>A0A183A773_9TREM</name>
<accession>A0A183A773</accession>
<feature type="transmembrane region" description="Helical" evidence="1">
    <location>
        <begin position="55"/>
        <end position="73"/>
    </location>
</feature>
<keyword evidence="1" id="KW-0472">Membrane</keyword>
<feature type="transmembrane region" description="Helical" evidence="1">
    <location>
        <begin position="85"/>
        <end position="108"/>
    </location>
</feature>
<organism evidence="4">
    <name type="scientific">Echinostoma caproni</name>
    <dbReference type="NCBI Taxonomy" id="27848"/>
    <lineage>
        <taxon>Eukaryota</taxon>
        <taxon>Metazoa</taxon>
        <taxon>Spiralia</taxon>
        <taxon>Lophotrochozoa</taxon>
        <taxon>Platyhelminthes</taxon>
        <taxon>Trematoda</taxon>
        <taxon>Digenea</taxon>
        <taxon>Plagiorchiida</taxon>
        <taxon>Echinostomata</taxon>
        <taxon>Echinostomatoidea</taxon>
        <taxon>Echinostomatidae</taxon>
        <taxon>Echinostoma</taxon>
    </lineage>
</organism>
<dbReference type="WBParaSite" id="ECPE_0000281101-mRNA-1">
    <property type="protein sequence ID" value="ECPE_0000281101-mRNA-1"/>
    <property type="gene ID" value="ECPE_0000281101"/>
</dbReference>
<evidence type="ECO:0000256" key="1">
    <source>
        <dbReference type="SAM" id="Phobius"/>
    </source>
</evidence>